<dbReference type="EC" id="3.6.4.13" evidence="14"/>
<evidence type="ECO:0000256" key="10">
    <source>
        <dbReference type="ARBA" id="ARBA00023132"/>
    </source>
</evidence>
<evidence type="ECO:0000256" key="3">
    <source>
        <dbReference type="ARBA" id="ARBA00005760"/>
    </source>
</evidence>
<keyword evidence="14" id="KW-0378">Hydrolase</keyword>
<evidence type="ECO:0000256" key="1">
    <source>
        <dbReference type="ARBA" id="ARBA00004232"/>
    </source>
</evidence>
<keyword evidence="6" id="KW-0509">mRNA transport</keyword>
<dbReference type="AlphaFoldDB" id="A0A9W8M7K9"/>
<feature type="transmembrane region" description="Helical" evidence="13">
    <location>
        <begin position="251"/>
        <end position="273"/>
    </location>
</feature>
<keyword evidence="4" id="KW-0813">Transport</keyword>
<comment type="similarity">
    <text evidence="3">Belongs to the NDC1 family.</text>
</comment>
<dbReference type="PANTHER" id="PTHR13269:SF6">
    <property type="entry name" value="NUCLEOPORIN NDC1"/>
    <property type="match status" value="1"/>
</dbReference>
<evidence type="ECO:0000256" key="12">
    <source>
        <dbReference type="ARBA" id="ARBA00023242"/>
    </source>
</evidence>
<dbReference type="GO" id="GO:0016787">
    <property type="term" value="F:hydrolase activity"/>
    <property type="evidence" value="ECO:0007669"/>
    <property type="project" value="UniProtKB-KW"/>
</dbReference>
<evidence type="ECO:0000256" key="11">
    <source>
        <dbReference type="ARBA" id="ARBA00023136"/>
    </source>
</evidence>
<dbReference type="GO" id="GO:0051028">
    <property type="term" value="P:mRNA transport"/>
    <property type="evidence" value="ECO:0007669"/>
    <property type="project" value="UniProtKB-KW"/>
</dbReference>
<dbReference type="GO" id="GO:0005816">
    <property type="term" value="C:spindle pole body"/>
    <property type="evidence" value="ECO:0007669"/>
    <property type="project" value="TreeGrafter"/>
</dbReference>
<evidence type="ECO:0000256" key="13">
    <source>
        <dbReference type="SAM" id="Phobius"/>
    </source>
</evidence>
<keyword evidence="12" id="KW-0539">Nucleus</keyword>
<sequence>MAYQKERNQVVASADFAKLGHEAIRQRVLRACSYELLFAYLVAVVANINFNNGRFSILLALVSTRTVGYTVASYLVGLAVLIVHAQLFQITRSPHSSHFPKLQRLLRSPTSTGTAIGAYVAMSYFMMVVHGWMFGGHSTRMWLYPEGIYGPPQLNPAWLASWVLATVLGCSYGAQLIMNERLQLSFPAIEQSRVYALKDRLPGGFSRALGFAFGVLWKFWIVYLLLGWFIYRSACGVLARVLTTSSYGMSNPLFSLSGLAFWLLSGTLTALTWELAHRLFEIVATGPTRINELSLDRNACLLNGLKHTDSPLIQHLAYQELYRLTMFDAGQRMELLTDIDRPAGTMWKQVSEQCMGVIKTATDQLRAQNPAKESKASGPPKLTAKLAAAPVQARAGGAPMKDILLQNRKTGQAPTIAAAPARPAVAAQDLFGPEAQGLEKYVLTSLRDMLLQSDVGQHILMRSLRARSTTALSNFQQQVWAVRSLMRLVECSIREDSFGVVQKDIALVLSTLFAYLAELERGVASHSDGVGSGDYTVQTTNRQALAMIQVVRNSLYTFTTSFYVYLEALKLPQDLGRQLQVFANFQA</sequence>
<evidence type="ECO:0000256" key="5">
    <source>
        <dbReference type="ARBA" id="ARBA00022692"/>
    </source>
</evidence>
<dbReference type="GO" id="GO:0030674">
    <property type="term" value="F:protein-macromolecule adaptor activity"/>
    <property type="evidence" value="ECO:0007669"/>
    <property type="project" value="TreeGrafter"/>
</dbReference>
<keyword evidence="7" id="KW-0653">Protein transport</keyword>
<keyword evidence="5 13" id="KW-0812">Transmembrane</keyword>
<reference evidence="14" key="1">
    <citation type="submission" date="2022-07" db="EMBL/GenBank/DDBJ databases">
        <title>Phylogenomic reconstructions and comparative analyses of Kickxellomycotina fungi.</title>
        <authorList>
            <person name="Reynolds N.K."/>
            <person name="Stajich J.E."/>
            <person name="Barry K."/>
            <person name="Grigoriev I.V."/>
            <person name="Crous P."/>
            <person name="Smith M.E."/>
        </authorList>
    </citation>
    <scope>NUCLEOTIDE SEQUENCE</scope>
    <source>
        <strain evidence="14">RSA 476</strain>
    </source>
</reference>
<evidence type="ECO:0000313" key="14">
    <source>
        <dbReference type="EMBL" id="KAJ2867559.1"/>
    </source>
</evidence>
<comment type="caution">
    <text evidence="14">The sequence shown here is derived from an EMBL/GenBank/DDBJ whole genome shotgun (WGS) entry which is preliminary data.</text>
</comment>
<evidence type="ECO:0000256" key="2">
    <source>
        <dbReference type="ARBA" id="ARBA00004567"/>
    </source>
</evidence>
<keyword evidence="10" id="KW-0906">Nuclear pore complex</keyword>
<dbReference type="Pfam" id="PF09531">
    <property type="entry name" value="Ndc1_Nup"/>
    <property type="match status" value="1"/>
</dbReference>
<protein>
    <submittedName>
        <fullName evidence="14">Nuclear pore complex subunit</fullName>
        <ecNumber evidence="14">3.6.4.13</ecNumber>
    </submittedName>
</protein>
<dbReference type="InterPro" id="IPR019049">
    <property type="entry name" value="Nucleoporin_prot_Ndc1/Nup"/>
</dbReference>
<organism evidence="14 15">
    <name type="scientific">Coemansia aciculifera</name>
    <dbReference type="NCBI Taxonomy" id="417176"/>
    <lineage>
        <taxon>Eukaryota</taxon>
        <taxon>Fungi</taxon>
        <taxon>Fungi incertae sedis</taxon>
        <taxon>Zoopagomycota</taxon>
        <taxon>Kickxellomycotina</taxon>
        <taxon>Kickxellomycetes</taxon>
        <taxon>Kickxellales</taxon>
        <taxon>Kickxellaceae</taxon>
        <taxon>Coemansia</taxon>
    </lineage>
</organism>
<evidence type="ECO:0000256" key="8">
    <source>
        <dbReference type="ARBA" id="ARBA00022989"/>
    </source>
</evidence>
<name>A0A9W8M7K9_9FUNG</name>
<comment type="subcellular location">
    <subcellularLocation>
        <location evidence="1">Nucleus membrane</location>
        <topology evidence="1">Multi-pass membrane protein</topology>
    </subcellularLocation>
    <subcellularLocation>
        <location evidence="2">Nucleus</location>
        <location evidence="2">Nuclear pore complex</location>
    </subcellularLocation>
</comment>
<feature type="transmembrane region" description="Helical" evidence="13">
    <location>
        <begin position="68"/>
        <end position="91"/>
    </location>
</feature>
<proteinExistence type="inferred from homology"/>
<dbReference type="GO" id="GO:0015031">
    <property type="term" value="P:protein transport"/>
    <property type="evidence" value="ECO:0007669"/>
    <property type="project" value="UniProtKB-KW"/>
</dbReference>
<feature type="transmembrane region" description="Helical" evidence="13">
    <location>
        <begin position="208"/>
        <end position="231"/>
    </location>
</feature>
<evidence type="ECO:0000313" key="15">
    <source>
        <dbReference type="Proteomes" id="UP001140074"/>
    </source>
</evidence>
<keyword evidence="15" id="KW-1185">Reference proteome</keyword>
<keyword evidence="11 13" id="KW-0472">Membrane</keyword>
<accession>A0A9W8M7K9</accession>
<dbReference type="Proteomes" id="UP001140074">
    <property type="component" value="Unassembled WGS sequence"/>
</dbReference>
<feature type="transmembrane region" description="Helical" evidence="13">
    <location>
        <begin position="28"/>
        <end position="48"/>
    </location>
</feature>
<feature type="transmembrane region" description="Helical" evidence="13">
    <location>
        <begin position="112"/>
        <end position="135"/>
    </location>
</feature>
<dbReference type="GO" id="GO:0003724">
    <property type="term" value="F:RNA helicase activity"/>
    <property type="evidence" value="ECO:0007669"/>
    <property type="project" value="UniProtKB-EC"/>
</dbReference>
<dbReference type="PANTHER" id="PTHR13269">
    <property type="entry name" value="NUCLEOPORIN NDC1"/>
    <property type="match status" value="1"/>
</dbReference>
<evidence type="ECO:0000256" key="9">
    <source>
        <dbReference type="ARBA" id="ARBA00023010"/>
    </source>
</evidence>
<evidence type="ECO:0000256" key="4">
    <source>
        <dbReference type="ARBA" id="ARBA00022448"/>
    </source>
</evidence>
<keyword evidence="8 13" id="KW-1133">Transmembrane helix</keyword>
<dbReference type="GO" id="GO:0070762">
    <property type="term" value="C:nuclear pore transmembrane ring"/>
    <property type="evidence" value="ECO:0007669"/>
    <property type="project" value="TreeGrafter"/>
</dbReference>
<dbReference type="EMBL" id="JANBUY010000016">
    <property type="protein sequence ID" value="KAJ2867559.1"/>
    <property type="molecule type" value="Genomic_DNA"/>
</dbReference>
<gene>
    <name evidence="14" type="primary">NDC1</name>
    <name evidence="14" type="ORF">GGH94_000735</name>
</gene>
<keyword evidence="9" id="KW-0811">Translocation</keyword>
<dbReference type="GO" id="GO:0006999">
    <property type="term" value="P:nuclear pore organization"/>
    <property type="evidence" value="ECO:0007669"/>
    <property type="project" value="TreeGrafter"/>
</dbReference>
<dbReference type="GO" id="GO:0031965">
    <property type="term" value="C:nuclear membrane"/>
    <property type="evidence" value="ECO:0007669"/>
    <property type="project" value="UniProtKB-SubCell"/>
</dbReference>
<evidence type="ECO:0000256" key="7">
    <source>
        <dbReference type="ARBA" id="ARBA00022927"/>
    </source>
</evidence>
<evidence type="ECO:0000256" key="6">
    <source>
        <dbReference type="ARBA" id="ARBA00022816"/>
    </source>
</evidence>